<dbReference type="PANTHER" id="PTHR33375:SF1">
    <property type="entry name" value="CHROMOSOME-PARTITIONING PROTEIN PARB-RELATED"/>
    <property type="match status" value="1"/>
</dbReference>
<dbReference type="NCBIfam" id="TIGR00180">
    <property type="entry name" value="parB_part"/>
    <property type="match status" value="1"/>
</dbReference>
<dbReference type="CDD" id="cd16393">
    <property type="entry name" value="SPO0J_N"/>
    <property type="match status" value="1"/>
</dbReference>
<dbReference type="RefSeq" id="WP_205101487.1">
    <property type="nucleotide sequence ID" value="NZ_JACJJC010000001.1"/>
</dbReference>
<proteinExistence type="inferred from homology"/>
<keyword evidence="2" id="KW-0159">Chromosome partition</keyword>
<protein>
    <submittedName>
        <fullName evidence="6">ParB/RepB/Spo0J family partition protein</fullName>
    </submittedName>
</protein>
<comment type="caution">
    <text evidence="6">The sequence shown here is derived from an EMBL/GenBank/DDBJ whole genome shotgun (WGS) entry which is preliminary data.</text>
</comment>
<reference evidence="6 7" key="1">
    <citation type="journal article" date="2021" name="Sci. Rep.">
        <title>The distribution of antibiotic resistance genes in chicken gut microbiota commensals.</title>
        <authorList>
            <person name="Juricova H."/>
            <person name="Matiasovicova J."/>
            <person name="Kubasova T."/>
            <person name="Cejkova D."/>
            <person name="Rychlik I."/>
        </authorList>
    </citation>
    <scope>NUCLEOTIDE SEQUENCE [LARGE SCALE GENOMIC DNA]</scope>
    <source>
        <strain evidence="6 7">An829</strain>
    </source>
</reference>
<dbReference type="EMBL" id="JACJJC010000001">
    <property type="protein sequence ID" value="MBM6703107.1"/>
    <property type="molecule type" value="Genomic_DNA"/>
</dbReference>
<organism evidence="6 7">
    <name type="scientific">Sutterella massiliensis</name>
    <dbReference type="NCBI Taxonomy" id="1816689"/>
    <lineage>
        <taxon>Bacteria</taxon>
        <taxon>Pseudomonadati</taxon>
        <taxon>Pseudomonadota</taxon>
        <taxon>Betaproteobacteria</taxon>
        <taxon>Burkholderiales</taxon>
        <taxon>Sutterellaceae</taxon>
        <taxon>Sutterella</taxon>
    </lineage>
</organism>
<gene>
    <name evidence="6" type="ORF">H6A60_01070</name>
</gene>
<dbReference type="PANTHER" id="PTHR33375">
    <property type="entry name" value="CHROMOSOME-PARTITIONING PROTEIN PARB-RELATED"/>
    <property type="match status" value="1"/>
</dbReference>
<comment type="similarity">
    <text evidence="1">Belongs to the ParB family.</text>
</comment>
<dbReference type="Proteomes" id="UP000715095">
    <property type="component" value="Unassembled WGS sequence"/>
</dbReference>
<keyword evidence="3" id="KW-0238">DNA-binding</keyword>
<dbReference type="Pfam" id="PF17762">
    <property type="entry name" value="HTH_ParB"/>
    <property type="match status" value="1"/>
</dbReference>
<dbReference type="InterPro" id="IPR004437">
    <property type="entry name" value="ParB/RepB/Spo0J"/>
</dbReference>
<dbReference type="Gene3D" id="3.90.1530.30">
    <property type="match status" value="1"/>
</dbReference>
<evidence type="ECO:0000256" key="4">
    <source>
        <dbReference type="ARBA" id="ARBA00025472"/>
    </source>
</evidence>
<evidence type="ECO:0000256" key="2">
    <source>
        <dbReference type="ARBA" id="ARBA00022829"/>
    </source>
</evidence>
<feature type="domain" description="ParB-like N-terminal" evidence="5">
    <location>
        <begin position="34"/>
        <end position="124"/>
    </location>
</feature>
<dbReference type="InterPro" id="IPR036086">
    <property type="entry name" value="ParB/Sulfiredoxin_sf"/>
</dbReference>
<keyword evidence="7" id="KW-1185">Reference proteome</keyword>
<dbReference type="Pfam" id="PF02195">
    <property type="entry name" value="ParB_N"/>
    <property type="match status" value="1"/>
</dbReference>
<evidence type="ECO:0000259" key="5">
    <source>
        <dbReference type="SMART" id="SM00470"/>
    </source>
</evidence>
<evidence type="ECO:0000256" key="3">
    <source>
        <dbReference type="ARBA" id="ARBA00023125"/>
    </source>
</evidence>
<comment type="function">
    <text evidence="4">Involved in chromosome partition. Localize to both poles of the predivisional cell following completion of DNA replication. Binds to the DNA origin of replication.</text>
</comment>
<accession>A0ABS2DPQ5</accession>
<dbReference type="InterPro" id="IPR057240">
    <property type="entry name" value="ParB_dimer_C"/>
</dbReference>
<evidence type="ECO:0000256" key="1">
    <source>
        <dbReference type="ARBA" id="ARBA00006295"/>
    </source>
</evidence>
<dbReference type="Pfam" id="PF23552">
    <property type="entry name" value="ParB_C"/>
    <property type="match status" value="1"/>
</dbReference>
<evidence type="ECO:0000313" key="7">
    <source>
        <dbReference type="Proteomes" id="UP000715095"/>
    </source>
</evidence>
<dbReference type="InterPro" id="IPR041468">
    <property type="entry name" value="HTH_ParB/Spo0J"/>
</dbReference>
<dbReference type="SUPFAM" id="SSF110849">
    <property type="entry name" value="ParB/Sulfiredoxin"/>
    <property type="match status" value="1"/>
</dbReference>
<dbReference type="InterPro" id="IPR003115">
    <property type="entry name" value="ParB_N"/>
</dbReference>
<sequence>MAQSRKNKGLGRGLDAFFGEGLGGDAVELSGHIEEVELASLHAGKYQPRQAMDENSLAELASSIKAQGVISPIVVRPTGGANYEIIAGERRFRAAALAGLEKVPVIIRDVDDKQALAMALIENMQREDLNPLEEAQGVLRLIEEFGFTHEAAAEAIGRSRSATTNLLRLLELTEEVKSMLSAGEIDMGHARALLALSGAQQILAAKTVAQRSLSVRQTEEFVKHLLEGRSTKKRKVVIKTRDDERLEEALAETLGTTVKLTANRKGKGRIVIEFSNLEQLQGIVDRIQQ</sequence>
<dbReference type="Gene3D" id="1.10.10.2830">
    <property type="match status" value="1"/>
</dbReference>
<evidence type="ECO:0000313" key="6">
    <source>
        <dbReference type="EMBL" id="MBM6703107.1"/>
    </source>
</evidence>
<name>A0ABS2DPQ5_9BURK</name>
<dbReference type="SMART" id="SM00470">
    <property type="entry name" value="ParB"/>
    <property type="match status" value="1"/>
</dbReference>
<dbReference type="InterPro" id="IPR050336">
    <property type="entry name" value="Chromosome_partition/occlusion"/>
</dbReference>